<proteinExistence type="predicted"/>
<dbReference type="GO" id="GO:0000139">
    <property type="term" value="C:Golgi membrane"/>
    <property type="evidence" value="ECO:0007669"/>
    <property type="project" value="UniProtKB-SubCell"/>
</dbReference>
<evidence type="ECO:0000256" key="6">
    <source>
        <dbReference type="SAM" id="MobiDB-lite"/>
    </source>
</evidence>
<name>A0AB34JDS7_PRYPA</name>
<evidence type="ECO:0000259" key="7">
    <source>
        <dbReference type="PROSITE" id="PS51865"/>
    </source>
</evidence>
<keyword evidence="4" id="KW-0472">Membrane</keyword>
<dbReference type="Pfam" id="PF04495">
    <property type="entry name" value="GRASP55_65"/>
    <property type="match status" value="1"/>
</dbReference>
<feature type="domain" description="PDZ GRASP-type" evidence="7">
    <location>
        <begin position="75"/>
        <end position="165"/>
    </location>
</feature>
<dbReference type="PROSITE" id="PS51865">
    <property type="entry name" value="PDZ_GRASP"/>
    <property type="match status" value="2"/>
</dbReference>
<protein>
    <recommendedName>
        <fullName evidence="7">PDZ GRASP-type domain-containing protein</fullName>
    </recommendedName>
</protein>
<comment type="subcellular location">
    <subcellularLocation>
        <location evidence="1">Golgi apparatus membrane</location>
    </subcellularLocation>
</comment>
<keyword evidence="3" id="KW-0333">Golgi apparatus</keyword>
<dbReference type="AlphaFoldDB" id="A0AB34JDS7"/>
<feature type="compositionally biased region" description="Pro residues" evidence="6">
    <location>
        <begin position="278"/>
        <end position="302"/>
    </location>
</feature>
<dbReference type="GO" id="GO:0007030">
    <property type="term" value="P:Golgi organization"/>
    <property type="evidence" value="ECO:0007669"/>
    <property type="project" value="TreeGrafter"/>
</dbReference>
<dbReference type="SUPFAM" id="SSF50156">
    <property type="entry name" value="PDZ domain-like"/>
    <property type="match status" value="2"/>
</dbReference>
<reference evidence="8 9" key="1">
    <citation type="journal article" date="2024" name="Science">
        <title>Giant polyketide synthase enzymes in the biosynthesis of giant marine polyether toxins.</title>
        <authorList>
            <person name="Fallon T.R."/>
            <person name="Shende V.V."/>
            <person name="Wierzbicki I.H."/>
            <person name="Pendleton A.L."/>
            <person name="Watervoot N.F."/>
            <person name="Auber R.P."/>
            <person name="Gonzalez D.J."/>
            <person name="Wisecaver J.H."/>
            <person name="Moore B.S."/>
        </authorList>
    </citation>
    <scope>NUCLEOTIDE SEQUENCE [LARGE SCALE GENOMIC DNA]</scope>
    <source>
        <strain evidence="8 9">12B1</strain>
    </source>
</reference>
<evidence type="ECO:0000256" key="1">
    <source>
        <dbReference type="ARBA" id="ARBA00004394"/>
    </source>
</evidence>
<evidence type="ECO:0000313" key="9">
    <source>
        <dbReference type="Proteomes" id="UP001515480"/>
    </source>
</evidence>
<feature type="domain" description="PDZ GRASP-type" evidence="7">
    <location>
        <begin position="171"/>
        <end position="260"/>
    </location>
</feature>
<feature type="binding site" evidence="5">
    <location>
        <position position="80"/>
    </location>
    <ligand>
        <name>Zn(2+)</name>
        <dbReference type="ChEBI" id="CHEBI:29105"/>
    </ligand>
</feature>
<dbReference type="Proteomes" id="UP001515480">
    <property type="component" value="Unassembled WGS sequence"/>
</dbReference>
<feature type="region of interest" description="Disordered" evidence="6">
    <location>
        <begin position="267"/>
        <end position="302"/>
    </location>
</feature>
<keyword evidence="2" id="KW-0677">Repeat</keyword>
<evidence type="ECO:0000256" key="5">
    <source>
        <dbReference type="PIRSR" id="PIRSR607583-1"/>
    </source>
</evidence>
<dbReference type="InterPro" id="IPR024958">
    <property type="entry name" value="GRASP_PDZ"/>
</dbReference>
<keyword evidence="9" id="KW-1185">Reference proteome</keyword>
<dbReference type="PANTHER" id="PTHR12893:SF0">
    <property type="entry name" value="GRASP65"/>
    <property type="match status" value="1"/>
</dbReference>
<dbReference type="InterPro" id="IPR036034">
    <property type="entry name" value="PDZ_sf"/>
</dbReference>
<accession>A0AB34JDS7</accession>
<comment type="caution">
    <text evidence="8">The sequence shown here is derived from an EMBL/GenBank/DDBJ whole genome shotgun (WGS) entry which is preliminary data.</text>
</comment>
<dbReference type="GO" id="GO:0046872">
    <property type="term" value="F:metal ion binding"/>
    <property type="evidence" value="ECO:0007669"/>
    <property type="project" value="UniProtKB-KW"/>
</dbReference>
<evidence type="ECO:0000256" key="2">
    <source>
        <dbReference type="ARBA" id="ARBA00022737"/>
    </source>
</evidence>
<feature type="region of interest" description="Disordered" evidence="6">
    <location>
        <begin position="343"/>
        <end position="374"/>
    </location>
</feature>
<sequence length="374" mass="39357">MTASTIPILHLYRDRGFVVASARVPHSHLLRAGGGSASRNRRNVHQVAEGGEAMGIGPSVEAERQEMLDVVGREHGFRVHRVEPGSPGDEAGLNSILDYIVVANGIRLDRDDGSFVRMIGESKGEEMRLCVFNTHTLRTRETVLVPRDGWGGAGLLGITIRFDVTHALEKHTLHVLEVYENSPASAAGLDAFNDYIIGVGDLLFDGPDDFGEIIVHNCNRPVRLFVYNAGTEAVREVLITPDRMWGGEGCLGCGVGAGYLHVLPHRRRPHKQKEPARLPAPPPPPAAPPAPTEAPADGVPPVPPVIQLAAAAAAEAAEATATATAEAEAEAEAGAVEAVEAAAAAAPSEEMETLPPSVWSGAPSAEAGFAKAIG</sequence>
<evidence type="ECO:0000256" key="4">
    <source>
        <dbReference type="ARBA" id="ARBA00023136"/>
    </source>
</evidence>
<organism evidence="8 9">
    <name type="scientific">Prymnesium parvum</name>
    <name type="common">Toxic golden alga</name>
    <dbReference type="NCBI Taxonomy" id="97485"/>
    <lineage>
        <taxon>Eukaryota</taxon>
        <taxon>Haptista</taxon>
        <taxon>Haptophyta</taxon>
        <taxon>Prymnesiophyceae</taxon>
        <taxon>Prymnesiales</taxon>
        <taxon>Prymnesiaceae</taxon>
        <taxon>Prymnesium</taxon>
    </lineage>
</organism>
<dbReference type="PANTHER" id="PTHR12893">
    <property type="entry name" value="GOLGI REASSEMBLY STACKING PROTEIN GRASP"/>
    <property type="match status" value="1"/>
</dbReference>
<dbReference type="EMBL" id="JBGBPQ010000009">
    <property type="protein sequence ID" value="KAL1519944.1"/>
    <property type="molecule type" value="Genomic_DNA"/>
</dbReference>
<evidence type="ECO:0000313" key="8">
    <source>
        <dbReference type="EMBL" id="KAL1519944.1"/>
    </source>
</evidence>
<gene>
    <name evidence="8" type="ORF">AB1Y20_023431</name>
</gene>
<keyword evidence="5" id="KW-0862">Zinc</keyword>
<dbReference type="Gene3D" id="2.30.42.10">
    <property type="match status" value="2"/>
</dbReference>
<keyword evidence="5" id="KW-0479">Metal-binding</keyword>
<evidence type="ECO:0000256" key="3">
    <source>
        <dbReference type="ARBA" id="ARBA00023034"/>
    </source>
</evidence>
<dbReference type="InterPro" id="IPR007583">
    <property type="entry name" value="GRASP55_65"/>
</dbReference>